<accession>A0A6J6ZZF5</accession>
<evidence type="ECO:0000313" key="14">
    <source>
        <dbReference type="EMBL" id="CAB4863492.1"/>
    </source>
</evidence>
<keyword evidence="3" id="KW-0813">Transport</keyword>
<organism evidence="13">
    <name type="scientific">freshwater metagenome</name>
    <dbReference type="NCBI Taxonomy" id="449393"/>
    <lineage>
        <taxon>unclassified sequences</taxon>
        <taxon>metagenomes</taxon>
        <taxon>ecological metagenomes</taxon>
    </lineage>
</organism>
<protein>
    <submittedName>
        <fullName evidence="13">Unannotated protein</fullName>
    </submittedName>
</protein>
<keyword evidence="4" id="KW-1003">Cell membrane</keyword>
<dbReference type="Gene3D" id="1.20.58.340">
    <property type="entry name" value="Magnesium transport protein CorA, transmembrane region"/>
    <property type="match status" value="2"/>
</dbReference>
<dbReference type="EMBL" id="CAFABE010000026">
    <property type="protein sequence ID" value="CAB4825699.1"/>
    <property type="molecule type" value="Genomic_DNA"/>
</dbReference>
<evidence type="ECO:0000256" key="6">
    <source>
        <dbReference type="ARBA" id="ARBA00022842"/>
    </source>
</evidence>
<evidence type="ECO:0000256" key="11">
    <source>
        <dbReference type="ARBA" id="ARBA00045497"/>
    </source>
</evidence>
<dbReference type="PANTHER" id="PTHR46494:SF1">
    <property type="entry name" value="CORA FAMILY METAL ION TRANSPORTER (EUROFUNG)"/>
    <property type="match status" value="1"/>
</dbReference>
<dbReference type="InterPro" id="IPR045861">
    <property type="entry name" value="CorA_cytoplasmic_dom"/>
</dbReference>
<evidence type="ECO:0000256" key="9">
    <source>
        <dbReference type="ARBA" id="ARBA00023136"/>
    </source>
</evidence>
<comment type="subcellular location">
    <subcellularLocation>
        <location evidence="1">Cell membrane</location>
        <topology evidence="1">Multi-pass membrane protein</topology>
    </subcellularLocation>
</comment>
<dbReference type="GO" id="GO:0015087">
    <property type="term" value="F:cobalt ion transmembrane transporter activity"/>
    <property type="evidence" value="ECO:0007669"/>
    <property type="project" value="TreeGrafter"/>
</dbReference>
<keyword evidence="9 12" id="KW-0472">Membrane</keyword>
<dbReference type="InterPro" id="IPR002523">
    <property type="entry name" value="MgTranspt_CorA/ZnTranspt_ZntB"/>
</dbReference>
<dbReference type="AlphaFoldDB" id="A0A6J6ZZF5"/>
<dbReference type="GO" id="GO:0000287">
    <property type="term" value="F:magnesium ion binding"/>
    <property type="evidence" value="ECO:0007669"/>
    <property type="project" value="TreeGrafter"/>
</dbReference>
<gene>
    <name evidence="13" type="ORF">UFOPK3164_00737</name>
    <name evidence="14" type="ORF">UFOPK3427_00340</name>
    <name evidence="15" type="ORF">UFOPK4112_01833</name>
</gene>
<evidence type="ECO:0000256" key="1">
    <source>
        <dbReference type="ARBA" id="ARBA00004651"/>
    </source>
</evidence>
<dbReference type="SUPFAM" id="SSF144083">
    <property type="entry name" value="Magnesium transport protein CorA, transmembrane region"/>
    <property type="match status" value="1"/>
</dbReference>
<dbReference type="GO" id="GO:0005886">
    <property type="term" value="C:plasma membrane"/>
    <property type="evidence" value="ECO:0007669"/>
    <property type="project" value="UniProtKB-SubCell"/>
</dbReference>
<evidence type="ECO:0000256" key="4">
    <source>
        <dbReference type="ARBA" id="ARBA00022475"/>
    </source>
</evidence>
<evidence type="ECO:0000256" key="2">
    <source>
        <dbReference type="ARBA" id="ARBA00009765"/>
    </source>
</evidence>
<dbReference type="PANTHER" id="PTHR46494">
    <property type="entry name" value="CORA FAMILY METAL ION TRANSPORTER (EUROFUNG)"/>
    <property type="match status" value="1"/>
</dbReference>
<keyword evidence="8" id="KW-0406">Ion transport</keyword>
<evidence type="ECO:0000256" key="10">
    <source>
        <dbReference type="ARBA" id="ARBA00034269"/>
    </source>
</evidence>
<feature type="transmembrane region" description="Helical" evidence="12">
    <location>
        <begin position="282"/>
        <end position="301"/>
    </location>
</feature>
<dbReference type="Gene3D" id="3.30.460.20">
    <property type="entry name" value="CorA soluble domain-like"/>
    <property type="match status" value="1"/>
</dbReference>
<dbReference type="FunFam" id="1.20.58.340:FF:000004">
    <property type="entry name" value="Magnesium transport protein CorA"/>
    <property type="match status" value="1"/>
</dbReference>
<reference evidence="13" key="1">
    <citation type="submission" date="2020-05" db="EMBL/GenBank/DDBJ databases">
        <authorList>
            <person name="Chiriac C."/>
            <person name="Salcher M."/>
            <person name="Ghai R."/>
            <person name="Kavagutti S V."/>
        </authorList>
    </citation>
    <scope>NUCLEOTIDE SEQUENCE</scope>
</reference>
<sequence length="339" mass="38472">MTIVWNVVYRDGLVVEEPATLEESFSLAEDDDGFLVWVSLDEPKTEELLHVARLFSIHDHAIEDALDIHHRPKLKRYGATLFTTLLSARYKDETEEVEFSELHVFTGAKFVITIRHGQAPDLTHVRRDLEHDPAEIILGSEGILYAIISQVLDEYAPVAVGLENDIDEIENQLFAGDASLSKRIFDLSREIIDFQRATHPLSSIINGLKAGYEKFNIDPELRYELRDIDSHATRIIEQVDSCRMVLQNALVVQSTLATQKQNEEMQKLTEEGLSQNQEVKKISGWAAILFAPSLVAGIYGMNFLNIPLMHNRFGFGISILMMVGVSLSMYAIFKKKRWL</sequence>
<evidence type="ECO:0000256" key="5">
    <source>
        <dbReference type="ARBA" id="ARBA00022692"/>
    </source>
</evidence>
<keyword evidence="5 12" id="KW-0812">Transmembrane</keyword>
<name>A0A6J6ZZF5_9ZZZZ</name>
<keyword evidence="6" id="KW-0460">Magnesium</keyword>
<dbReference type="Pfam" id="PF01544">
    <property type="entry name" value="CorA"/>
    <property type="match status" value="1"/>
</dbReference>
<comment type="function">
    <text evidence="11">Mediates influx of magnesium ions. Alternates between open and closed states. Activated by low cytoplasmic Mg(2+) levels. Inactive when cytoplasmic Mg(2+) levels are high.</text>
</comment>
<evidence type="ECO:0000256" key="3">
    <source>
        <dbReference type="ARBA" id="ARBA00022448"/>
    </source>
</evidence>
<dbReference type="GO" id="GO:0015095">
    <property type="term" value="F:magnesium ion transmembrane transporter activity"/>
    <property type="evidence" value="ECO:0007669"/>
    <property type="project" value="TreeGrafter"/>
</dbReference>
<evidence type="ECO:0000256" key="8">
    <source>
        <dbReference type="ARBA" id="ARBA00023065"/>
    </source>
</evidence>
<dbReference type="EMBL" id="CAFBLT010000001">
    <property type="protein sequence ID" value="CAB4863492.1"/>
    <property type="molecule type" value="Genomic_DNA"/>
</dbReference>
<keyword evidence="7 12" id="KW-1133">Transmembrane helix</keyword>
<feature type="transmembrane region" description="Helical" evidence="12">
    <location>
        <begin position="313"/>
        <end position="333"/>
    </location>
</feature>
<dbReference type="CDD" id="cd12830">
    <property type="entry name" value="MtCorA-like"/>
    <property type="match status" value="1"/>
</dbReference>
<comment type="similarity">
    <text evidence="2">Belongs to the CorA metal ion transporter (MIT) (TC 1.A.35) family.</text>
</comment>
<dbReference type="InterPro" id="IPR045863">
    <property type="entry name" value="CorA_TM1_TM2"/>
</dbReference>
<evidence type="ECO:0000256" key="12">
    <source>
        <dbReference type="SAM" id="Phobius"/>
    </source>
</evidence>
<dbReference type="EMBL" id="CAFBPM010000034">
    <property type="protein sequence ID" value="CAB5032504.1"/>
    <property type="molecule type" value="Genomic_DNA"/>
</dbReference>
<comment type="catalytic activity">
    <reaction evidence="10">
        <text>Mg(2+)(in) = Mg(2+)(out)</text>
        <dbReference type="Rhea" id="RHEA:29827"/>
        <dbReference type="ChEBI" id="CHEBI:18420"/>
    </reaction>
</comment>
<dbReference type="GO" id="GO:0050897">
    <property type="term" value="F:cobalt ion binding"/>
    <property type="evidence" value="ECO:0007669"/>
    <property type="project" value="TreeGrafter"/>
</dbReference>
<dbReference type="SUPFAM" id="SSF143865">
    <property type="entry name" value="CorA soluble domain-like"/>
    <property type="match status" value="1"/>
</dbReference>
<evidence type="ECO:0000256" key="7">
    <source>
        <dbReference type="ARBA" id="ARBA00022989"/>
    </source>
</evidence>
<evidence type="ECO:0000313" key="15">
    <source>
        <dbReference type="EMBL" id="CAB5032504.1"/>
    </source>
</evidence>
<evidence type="ECO:0000313" key="13">
    <source>
        <dbReference type="EMBL" id="CAB4825699.1"/>
    </source>
</evidence>
<proteinExistence type="inferred from homology"/>